<evidence type="ECO:0000313" key="8">
    <source>
        <dbReference type="EMBL" id="PJE69380.1"/>
    </source>
</evidence>
<keyword evidence="4 6" id="KW-1133">Transmembrane helix</keyword>
<comment type="caution">
    <text evidence="8">The sequence shown here is derived from an EMBL/GenBank/DDBJ whole genome shotgun (WGS) entry which is preliminary data.</text>
</comment>
<feature type="transmembrane region" description="Helical" evidence="6">
    <location>
        <begin position="248"/>
        <end position="265"/>
    </location>
</feature>
<evidence type="ECO:0000256" key="4">
    <source>
        <dbReference type="ARBA" id="ARBA00022989"/>
    </source>
</evidence>
<organism evidence="8 9">
    <name type="scientific">Candidatus Shapirobacteria bacterium CG10_big_fil_rev_8_21_14_0_10_38_14</name>
    <dbReference type="NCBI Taxonomy" id="1974483"/>
    <lineage>
        <taxon>Bacteria</taxon>
        <taxon>Candidatus Shapironibacteriota</taxon>
    </lineage>
</organism>
<feature type="transmembrane region" description="Helical" evidence="6">
    <location>
        <begin position="157"/>
        <end position="175"/>
    </location>
</feature>
<dbReference type="Proteomes" id="UP000229500">
    <property type="component" value="Unassembled WGS sequence"/>
</dbReference>
<keyword evidence="3 6" id="KW-0812">Transmembrane</keyword>
<keyword evidence="2" id="KW-1003">Cell membrane</keyword>
<feature type="transmembrane region" description="Helical" evidence="6">
    <location>
        <begin position="96"/>
        <end position="117"/>
    </location>
</feature>
<evidence type="ECO:0000256" key="2">
    <source>
        <dbReference type="ARBA" id="ARBA00022475"/>
    </source>
</evidence>
<evidence type="ECO:0000259" key="7">
    <source>
        <dbReference type="Pfam" id="PF00892"/>
    </source>
</evidence>
<accession>A0A2M8L6B3</accession>
<feature type="transmembrane region" description="Helical" evidence="6">
    <location>
        <begin position="32"/>
        <end position="56"/>
    </location>
</feature>
<feature type="domain" description="EamA" evidence="7">
    <location>
        <begin position="157"/>
        <end position="286"/>
    </location>
</feature>
<evidence type="ECO:0000256" key="6">
    <source>
        <dbReference type="SAM" id="Phobius"/>
    </source>
</evidence>
<evidence type="ECO:0000256" key="1">
    <source>
        <dbReference type="ARBA" id="ARBA00004651"/>
    </source>
</evidence>
<reference evidence="9" key="1">
    <citation type="submission" date="2017-09" db="EMBL/GenBank/DDBJ databases">
        <title>Depth-based differentiation of microbial function through sediment-hosted aquifers and enrichment of novel symbionts in the deep terrestrial subsurface.</title>
        <authorList>
            <person name="Probst A.J."/>
            <person name="Ladd B."/>
            <person name="Jarett J.K."/>
            <person name="Geller-Mcgrath D.E."/>
            <person name="Sieber C.M.K."/>
            <person name="Emerson J.B."/>
            <person name="Anantharaman K."/>
            <person name="Thomas B.C."/>
            <person name="Malmstrom R."/>
            <person name="Stieglmeier M."/>
            <person name="Klingl A."/>
            <person name="Woyke T."/>
            <person name="Ryan C.M."/>
            <person name="Banfield J.F."/>
        </authorList>
    </citation>
    <scope>NUCLEOTIDE SEQUENCE [LARGE SCALE GENOMIC DNA]</scope>
</reference>
<dbReference type="Pfam" id="PF00892">
    <property type="entry name" value="EamA"/>
    <property type="match status" value="2"/>
</dbReference>
<evidence type="ECO:0000256" key="5">
    <source>
        <dbReference type="ARBA" id="ARBA00023136"/>
    </source>
</evidence>
<dbReference type="EMBL" id="PFEL01000005">
    <property type="protein sequence ID" value="PJE69380.1"/>
    <property type="molecule type" value="Genomic_DNA"/>
</dbReference>
<dbReference type="InterPro" id="IPR000620">
    <property type="entry name" value="EamA_dom"/>
</dbReference>
<name>A0A2M8L6B3_9BACT</name>
<dbReference type="InterPro" id="IPR050638">
    <property type="entry name" value="AA-Vitamin_Transporters"/>
</dbReference>
<dbReference type="InterPro" id="IPR037185">
    <property type="entry name" value="EmrE-like"/>
</dbReference>
<dbReference type="AlphaFoldDB" id="A0A2M8L6B3"/>
<dbReference type="PANTHER" id="PTHR32322:SF18">
    <property type="entry name" value="S-ADENOSYLMETHIONINE_S-ADENOSYLHOMOCYSTEINE TRANSPORTER"/>
    <property type="match status" value="1"/>
</dbReference>
<proteinExistence type="predicted"/>
<feature type="transmembrane region" description="Helical" evidence="6">
    <location>
        <begin position="271"/>
        <end position="287"/>
    </location>
</feature>
<evidence type="ECO:0000313" key="9">
    <source>
        <dbReference type="Proteomes" id="UP000229500"/>
    </source>
</evidence>
<dbReference type="SUPFAM" id="SSF103481">
    <property type="entry name" value="Multidrug resistance efflux transporter EmrE"/>
    <property type="match status" value="2"/>
</dbReference>
<feature type="transmembrane region" description="Helical" evidence="6">
    <location>
        <begin position="68"/>
        <end position="90"/>
    </location>
</feature>
<dbReference type="GO" id="GO:0005886">
    <property type="term" value="C:plasma membrane"/>
    <property type="evidence" value="ECO:0007669"/>
    <property type="project" value="UniProtKB-SubCell"/>
</dbReference>
<protein>
    <recommendedName>
        <fullName evidence="7">EamA domain-containing protein</fullName>
    </recommendedName>
</protein>
<dbReference type="PANTHER" id="PTHR32322">
    <property type="entry name" value="INNER MEMBRANE TRANSPORTER"/>
    <property type="match status" value="1"/>
</dbReference>
<comment type="subcellular location">
    <subcellularLocation>
        <location evidence="1">Cell membrane</location>
        <topology evidence="1">Multi-pass membrane protein</topology>
    </subcellularLocation>
</comment>
<gene>
    <name evidence="8" type="ORF">COU96_00060</name>
</gene>
<keyword evidence="5 6" id="KW-0472">Membrane</keyword>
<sequence length="293" mass="32542">MSKSRRLAYLAIIISAFIWGIAPPIIKYTLRFISPISFLFYRFLIASLIVAIPTILRIKKIKPTKKDWLSYLFLGFLCTPLNLLLLFLGINKTSAIDASLISITAPIFIAIGGVVFLKECVTKKELLGLGIAVIGTFFTIFQPLLESRSNFSANIEGNFLVFLGTLVWVCFILLAKKYRHLDPFILSSFSFMVGLVCLIPFVSLNTKYLILNTNALYGVLFMAFFSSVVAYFAHLYGLSKIEASEAEVFTYLQPIFAVPIASVFLGEKISAPFLLGAALIGIGVFISKSRGRR</sequence>
<feature type="transmembrane region" description="Helical" evidence="6">
    <location>
        <begin position="184"/>
        <end position="203"/>
    </location>
</feature>
<evidence type="ECO:0000256" key="3">
    <source>
        <dbReference type="ARBA" id="ARBA00022692"/>
    </source>
</evidence>
<feature type="transmembrane region" description="Helical" evidence="6">
    <location>
        <begin position="126"/>
        <end position="145"/>
    </location>
</feature>
<feature type="domain" description="EamA" evidence="7">
    <location>
        <begin position="7"/>
        <end position="140"/>
    </location>
</feature>
<feature type="transmembrane region" description="Helical" evidence="6">
    <location>
        <begin position="7"/>
        <end position="26"/>
    </location>
</feature>
<feature type="transmembrane region" description="Helical" evidence="6">
    <location>
        <begin position="215"/>
        <end position="236"/>
    </location>
</feature>